<dbReference type="GO" id="GO:0020037">
    <property type="term" value="F:heme binding"/>
    <property type="evidence" value="ECO:0007669"/>
    <property type="project" value="TreeGrafter"/>
</dbReference>
<dbReference type="GO" id="GO:0005886">
    <property type="term" value="C:plasma membrane"/>
    <property type="evidence" value="ECO:0007669"/>
    <property type="project" value="UniProtKB-SubCell"/>
</dbReference>
<feature type="domain" description="Cytochrome b561 bacterial/Ni-hydrogenase" evidence="7">
    <location>
        <begin position="8"/>
        <end position="169"/>
    </location>
</feature>
<dbReference type="AlphaFoldDB" id="A0A1T0CF47"/>
<dbReference type="PANTHER" id="PTHR30485:SF2">
    <property type="entry name" value="BLL0597 PROTEIN"/>
    <property type="match status" value="1"/>
</dbReference>
<dbReference type="InterPro" id="IPR051542">
    <property type="entry name" value="Hydrogenase_cytochrome"/>
</dbReference>
<feature type="transmembrane region" description="Helical" evidence="6">
    <location>
        <begin position="41"/>
        <end position="59"/>
    </location>
</feature>
<evidence type="ECO:0000259" key="7">
    <source>
        <dbReference type="Pfam" id="PF01292"/>
    </source>
</evidence>
<dbReference type="InterPro" id="IPR016174">
    <property type="entry name" value="Di-haem_cyt_TM"/>
</dbReference>
<name>A0A1T0CF47_9GAMM</name>
<dbReference type="PANTHER" id="PTHR30485">
    <property type="entry name" value="NI/FE-HYDROGENASE 1 B-TYPE CYTOCHROME SUBUNIT"/>
    <property type="match status" value="1"/>
</dbReference>
<evidence type="ECO:0000256" key="4">
    <source>
        <dbReference type="ARBA" id="ARBA00022989"/>
    </source>
</evidence>
<dbReference type="EMBL" id="MUYU01000035">
    <property type="protein sequence ID" value="OOS20923.1"/>
    <property type="molecule type" value="Genomic_DNA"/>
</dbReference>
<dbReference type="Gene3D" id="1.20.950.20">
    <property type="entry name" value="Transmembrane di-heme cytochromes, Chain C"/>
    <property type="match status" value="1"/>
</dbReference>
<keyword evidence="3 6" id="KW-0812">Transmembrane</keyword>
<organism evidence="8 9">
    <name type="scientific">Moraxella pluranimalium</name>
    <dbReference type="NCBI Taxonomy" id="470453"/>
    <lineage>
        <taxon>Bacteria</taxon>
        <taxon>Pseudomonadati</taxon>
        <taxon>Pseudomonadota</taxon>
        <taxon>Gammaproteobacteria</taxon>
        <taxon>Moraxellales</taxon>
        <taxon>Moraxellaceae</taxon>
        <taxon>Moraxella</taxon>
    </lineage>
</organism>
<feature type="transmembrane region" description="Helical" evidence="6">
    <location>
        <begin position="96"/>
        <end position="119"/>
    </location>
</feature>
<evidence type="ECO:0000256" key="5">
    <source>
        <dbReference type="ARBA" id="ARBA00023136"/>
    </source>
</evidence>
<comment type="caution">
    <text evidence="8">The sequence shown here is derived from an EMBL/GenBank/DDBJ whole genome shotgun (WGS) entry which is preliminary data.</text>
</comment>
<sequence>MSTTTVKVWDLWVRLTHWTVAIGVFINLFELTEEGSTWHEYVGYAVAGIVVSRLIWGFIGTKYARFSDFFPTPNRIKHHLQSIGSKGEKHLGHNPFGALMMFALWGVIIGLGVTGYMMGMDAYWGEEWLQEGHELLANSLYVLIPLHILSAIGMGFVEKQNLVKAMITGNKTVRRDY</sequence>
<feature type="transmembrane region" description="Helical" evidence="6">
    <location>
        <begin position="139"/>
        <end position="157"/>
    </location>
</feature>
<dbReference type="RefSeq" id="WP_078254997.1">
    <property type="nucleotide sequence ID" value="NZ_MUYU01000035.1"/>
</dbReference>
<keyword evidence="5 6" id="KW-0472">Membrane</keyword>
<keyword evidence="2" id="KW-1003">Cell membrane</keyword>
<proteinExistence type="predicted"/>
<evidence type="ECO:0000256" key="3">
    <source>
        <dbReference type="ARBA" id="ARBA00022692"/>
    </source>
</evidence>
<evidence type="ECO:0000256" key="6">
    <source>
        <dbReference type="SAM" id="Phobius"/>
    </source>
</evidence>
<gene>
    <name evidence="8" type="ORF">B0680_10245</name>
</gene>
<dbReference type="Proteomes" id="UP000189800">
    <property type="component" value="Unassembled WGS sequence"/>
</dbReference>
<evidence type="ECO:0000313" key="9">
    <source>
        <dbReference type="Proteomes" id="UP000189800"/>
    </source>
</evidence>
<comment type="subcellular location">
    <subcellularLocation>
        <location evidence="1">Cell membrane</location>
        <topology evidence="1">Multi-pass membrane protein</topology>
    </subcellularLocation>
</comment>
<dbReference type="STRING" id="470453.B0680_10245"/>
<dbReference type="GO" id="GO:0009055">
    <property type="term" value="F:electron transfer activity"/>
    <property type="evidence" value="ECO:0007669"/>
    <property type="project" value="InterPro"/>
</dbReference>
<protein>
    <submittedName>
        <fullName evidence="8">Cytochrome B</fullName>
    </submittedName>
</protein>
<dbReference type="InterPro" id="IPR011577">
    <property type="entry name" value="Cyt_b561_bac/Ni-Hgenase"/>
</dbReference>
<keyword evidence="9" id="KW-1185">Reference proteome</keyword>
<reference evidence="8 9" key="1">
    <citation type="submission" date="2017-02" db="EMBL/GenBank/DDBJ databases">
        <title>Draft genome sequence of Moraxella pluranimalium CCUG 54913T type strain.</title>
        <authorList>
            <person name="Salva-Serra F."/>
            <person name="Engstrom-Jakobsson H."/>
            <person name="Thorell K."/>
            <person name="Jaen-Luchoro D."/>
            <person name="Gonzales-Siles L."/>
            <person name="Karlsson R."/>
            <person name="Yazdan S."/>
            <person name="Boulund F."/>
            <person name="Johnning A."/>
            <person name="Engstrand L."/>
            <person name="Kristiansson E."/>
            <person name="Moore E."/>
        </authorList>
    </citation>
    <scope>NUCLEOTIDE SEQUENCE [LARGE SCALE GENOMIC DNA]</scope>
    <source>
        <strain evidence="8 9">CCUG 54913</strain>
    </source>
</reference>
<dbReference type="Pfam" id="PF01292">
    <property type="entry name" value="Ni_hydr_CYTB"/>
    <property type="match status" value="1"/>
</dbReference>
<keyword evidence="4 6" id="KW-1133">Transmembrane helix</keyword>
<dbReference type="GO" id="GO:0022904">
    <property type="term" value="P:respiratory electron transport chain"/>
    <property type="evidence" value="ECO:0007669"/>
    <property type="project" value="InterPro"/>
</dbReference>
<accession>A0A1T0CF47</accession>
<dbReference type="OrthoDB" id="196472at2"/>
<dbReference type="SUPFAM" id="SSF81342">
    <property type="entry name" value="Transmembrane di-heme cytochromes"/>
    <property type="match status" value="1"/>
</dbReference>
<evidence type="ECO:0000256" key="1">
    <source>
        <dbReference type="ARBA" id="ARBA00004651"/>
    </source>
</evidence>
<evidence type="ECO:0000256" key="2">
    <source>
        <dbReference type="ARBA" id="ARBA00022475"/>
    </source>
</evidence>
<feature type="transmembrane region" description="Helical" evidence="6">
    <location>
        <begin position="12"/>
        <end position="29"/>
    </location>
</feature>
<evidence type="ECO:0000313" key="8">
    <source>
        <dbReference type="EMBL" id="OOS20923.1"/>
    </source>
</evidence>